<dbReference type="Proteomes" id="UP001596514">
    <property type="component" value="Unassembled WGS sequence"/>
</dbReference>
<sequence>MSIFETNVDSFIPEIWAAALDIDLSARYVFSSPICTNRDYEGDVRRGSAVVINRLKEPVIESYTGVDMNLSDLETEPIKLPIEHAKAFNFAVDDITAVQAAGALLDQAITQASIGLVREADTYVGNKIDAAATALSGPIDASTGNPGDAIFAGILTLGRMLDDNDVPQEGRYLVVSPAVKEALMKCAAFSSAANYGNANPIQNGVIGSIAGFVVQLTTHLPKTVGGTFKAELYAGHPLATTYASQIEDMETIRHPARFSNIVRGLHVAGAVVTEPKALVKATVDWAA</sequence>
<organism evidence="1 2">
    <name type="scientific">Streptosporangium amethystogenes subsp. fukuiense</name>
    <dbReference type="NCBI Taxonomy" id="698418"/>
    <lineage>
        <taxon>Bacteria</taxon>
        <taxon>Bacillati</taxon>
        <taxon>Actinomycetota</taxon>
        <taxon>Actinomycetes</taxon>
        <taxon>Streptosporangiales</taxon>
        <taxon>Streptosporangiaceae</taxon>
        <taxon>Streptosporangium</taxon>
    </lineage>
</organism>
<dbReference type="Pfam" id="PF25209">
    <property type="entry name" value="Phage_capsid_4"/>
    <property type="match status" value="1"/>
</dbReference>
<keyword evidence="2" id="KW-1185">Reference proteome</keyword>
<name>A0ABW2SQT4_9ACTN</name>
<comment type="caution">
    <text evidence="1">The sequence shown here is derived from an EMBL/GenBank/DDBJ whole genome shotgun (WGS) entry which is preliminary data.</text>
</comment>
<protein>
    <submittedName>
        <fullName evidence="1">Phage capsid protein</fullName>
    </submittedName>
</protein>
<accession>A0ABW2SQT4</accession>
<evidence type="ECO:0000313" key="2">
    <source>
        <dbReference type="Proteomes" id="UP001596514"/>
    </source>
</evidence>
<reference evidence="2" key="1">
    <citation type="journal article" date="2019" name="Int. J. Syst. Evol. Microbiol.">
        <title>The Global Catalogue of Microorganisms (GCM) 10K type strain sequencing project: providing services to taxonomists for standard genome sequencing and annotation.</title>
        <authorList>
            <consortium name="The Broad Institute Genomics Platform"/>
            <consortium name="The Broad Institute Genome Sequencing Center for Infectious Disease"/>
            <person name="Wu L."/>
            <person name="Ma J."/>
        </authorList>
    </citation>
    <scope>NUCLEOTIDE SEQUENCE [LARGE SCALE GENOMIC DNA]</scope>
    <source>
        <strain evidence="2">JCM 10083</strain>
    </source>
</reference>
<evidence type="ECO:0000313" key="1">
    <source>
        <dbReference type="EMBL" id="MFC7598647.1"/>
    </source>
</evidence>
<gene>
    <name evidence="1" type="ORF">ACFQVD_00855</name>
</gene>
<dbReference type="EMBL" id="JBHTEE010000001">
    <property type="protein sequence ID" value="MFC7598647.1"/>
    <property type="molecule type" value="Genomic_DNA"/>
</dbReference>
<proteinExistence type="predicted"/>
<dbReference type="RefSeq" id="WP_343969382.1">
    <property type="nucleotide sequence ID" value="NZ_BAAAGK010000078.1"/>
</dbReference>